<protein>
    <recommendedName>
        <fullName evidence="4">Lipoprotein</fullName>
    </recommendedName>
</protein>
<evidence type="ECO:0000313" key="2">
    <source>
        <dbReference type="EMBL" id="SDX32237.1"/>
    </source>
</evidence>
<accession>A0A1H3ARD3</accession>
<gene>
    <name evidence="2" type="ORF">SAMN05660923_02113</name>
</gene>
<dbReference type="Proteomes" id="UP000198828">
    <property type="component" value="Unassembled WGS sequence"/>
</dbReference>
<proteinExistence type="predicted"/>
<reference evidence="2 3" key="1">
    <citation type="submission" date="2016-10" db="EMBL/GenBank/DDBJ databases">
        <authorList>
            <person name="de Groot N.N."/>
        </authorList>
    </citation>
    <scope>NUCLEOTIDE SEQUENCE [LARGE SCALE GENOMIC DNA]</scope>
    <source>
        <strain evidence="2 3">DSM 23310</strain>
    </source>
</reference>
<dbReference type="PROSITE" id="PS51257">
    <property type="entry name" value="PROKAR_LIPOPROTEIN"/>
    <property type="match status" value="1"/>
</dbReference>
<sequence length="395" mass="45043">MKKGSIITLFLIFAIMLTGCTNNELAFIKAFNKTQEINSAESKSVFKFTLKGEGFSPEDEQIVQQVTSLLNNTEVSITQKIKQNDDKTSAKAYADMKLNFGGMEMPMSVWVDVDMAGDKPKLIEIIKMPPMLMAGMSPEAMDKEYIVYDIDKLIAKDGEKVNYSKLIKFSKDMQSKLDNFFKDYLKTFKPKVEVVKYRGERTIDGNKLSIYELKLDDKSFKDFMRYTINYSLENKEVLKFMKGYMDVVMSMVENSSEENELMQEQIDMELDNLERRLPEIKGKFNEFMDKIDDISIIGDKGIVIEYGVNNDGYIVYEAGNIDFRIDLGAIGNVSKANTDSVKGVLNIGVEFNSKIFNINENITIDMPKVDENNSIYFNDMIDKSVENIVVEPVAN</sequence>
<evidence type="ECO:0008006" key="4">
    <source>
        <dbReference type="Google" id="ProtNLM"/>
    </source>
</evidence>
<feature type="coiled-coil region" evidence="1">
    <location>
        <begin position="252"/>
        <end position="290"/>
    </location>
</feature>
<name>A0A1H3ARD3_9FIRM</name>
<keyword evidence="1" id="KW-0175">Coiled coil</keyword>
<evidence type="ECO:0000256" key="1">
    <source>
        <dbReference type="SAM" id="Coils"/>
    </source>
</evidence>
<dbReference type="RefSeq" id="WP_093753492.1">
    <property type="nucleotide sequence ID" value="NZ_FNNG01000009.1"/>
</dbReference>
<organism evidence="2 3">
    <name type="scientific">Tepidimicrobium xylanilyticum</name>
    <dbReference type="NCBI Taxonomy" id="1123352"/>
    <lineage>
        <taxon>Bacteria</taxon>
        <taxon>Bacillati</taxon>
        <taxon>Bacillota</taxon>
        <taxon>Tissierellia</taxon>
        <taxon>Tissierellales</taxon>
        <taxon>Tepidimicrobiaceae</taxon>
        <taxon>Tepidimicrobium</taxon>
    </lineage>
</organism>
<dbReference type="OrthoDB" id="1706091at2"/>
<dbReference type="EMBL" id="FNNG01000009">
    <property type="protein sequence ID" value="SDX32237.1"/>
    <property type="molecule type" value="Genomic_DNA"/>
</dbReference>
<keyword evidence="3" id="KW-1185">Reference proteome</keyword>
<dbReference type="AlphaFoldDB" id="A0A1H3ARD3"/>
<evidence type="ECO:0000313" key="3">
    <source>
        <dbReference type="Proteomes" id="UP000198828"/>
    </source>
</evidence>